<gene>
    <name evidence="2" type="ORF">KTH89_10260</name>
</gene>
<protein>
    <submittedName>
        <fullName evidence="2">DinB family protein</fullName>
    </submittedName>
</protein>
<proteinExistence type="predicted"/>
<dbReference type="AlphaFoldDB" id="A0A949NAW6"/>
<dbReference type="RefSeq" id="WP_238721537.1">
    <property type="nucleotide sequence ID" value="NZ_JAHQCW010000014.1"/>
</dbReference>
<dbReference type="SUPFAM" id="SSF109854">
    <property type="entry name" value="DinB/YfiT-like putative metalloenzymes"/>
    <property type="match status" value="1"/>
</dbReference>
<dbReference type="Gene3D" id="1.20.120.450">
    <property type="entry name" value="dinb family like domain"/>
    <property type="match status" value="1"/>
</dbReference>
<keyword evidence="3" id="KW-1185">Reference proteome</keyword>
<dbReference type="Pfam" id="PF12867">
    <property type="entry name" value="DinB_2"/>
    <property type="match status" value="1"/>
</dbReference>
<feature type="domain" description="DinB-like" evidence="1">
    <location>
        <begin position="8"/>
        <end position="157"/>
    </location>
</feature>
<evidence type="ECO:0000313" key="2">
    <source>
        <dbReference type="EMBL" id="MBU9736922.1"/>
    </source>
</evidence>
<dbReference type="InterPro" id="IPR034660">
    <property type="entry name" value="DinB/YfiT-like"/>
</dbReference>
<sequence>MKKEILFQLDIVWQLFEYHCHDLSEKEAMWCKTFQGLQIRKSDDKWEADWPDTENYAIGPASIAWIMWHIIYWWKNVLRASKNKKTMAKEDVIWPGSVELAIDEIRKCHKEWIEFVEALSDEELNSEKMCKWPFEGQTMYSLILWLNVEFMKNVAEIGSVRFLYATIEQ</sequence>
<evidence type="ECO:0000313" key="3">
    <source>
        <dbReference type="Proteomes" id="UP000712157"/>
    </source>
</evidence>
<accession>A0A949NAW6</accession>
<dbReference type="Proteomes" id="UP000712157">
    <property type="component" value="Unassembled WGS sequence"/>
</dbReference>
<dbReference type="InterPro" id="IPR024775">
    <property type="entry name" value="DinB-like"/>
</dbReference>
<reference evidence="2" key="1">
    <citation type="submission" date="2021-06" db="EMBL/GenBank/DDBJ databases">
        <title>Description of novel taxa of the family Lachnospiraceae.</title>
        <authorList>
            <person name="Chaplin A.V."/>
            <person name="Sokolova S.R."/>
            <person name="Pikina A.P."/>
            <person name="Korzhanova M."/>
            <person name="Belova V."/>
            <person name="Korostin D."/>
            <person name="Efimov B.A."/>
        </authorList>
    </citation>
    <scope>NUCLEOTIDE SEQUENCE</scope>
    <source>
        <strain evidence="2">ASD5720</strain>
    </source>
</reference>
<evidence type="ECO:0000259" key="1">
    <source>
        <dbReference type="Pfam" id="PF12867"/>
    </source>
</evidence>
<comment type="caution">
    <text evidence="2">The sequence shown here is derived from an EMBL/GenBank/DDBJ whole genome shotgun (WGS) entry which is preliminary data.</text>
</comment>
<name>A0A949NAW6_9FIRM</name>
<organism evidence="2 3">
    <name type="scientific">Diplocloster agilis</name>
    <dbReference type="NCBI Taxonomy" id="2850323"/>
    <lineage>
        <taxon>Bacteria</taxon>
        <taxon>Bacillati</taxon>
        <taxon>Bacillota</taxon>
        <taxon>Clostridia</taxon>
        <taxon>Lachnospirales</taxon>
        <taxon>Lachnospiraceae</taxon>
        <taxon>Diplocloster</taxon>
    </lineage>
</organism>
<dbReference type="EMBL" id="JAHQCW010000014">
    <property type="protein sequence ID" value="MBU9736922.1"/>
    <property type="molecule type" value="Genomic_DNA"/>
</dbReference>